<dbReference type="GO" id="GO:0016791">
    <property type="term" value="F:phosphatase activity"/>
    <property type="evidence" value="ECO:0007669"/>
    <property type="project" value="TreeGrafter"/>
</dbReference>
<evidence type="ECO:0000259" key="2">
    <source>
        <dbReference type="SMART" id="SM00331"/>
    </source>
</evidence>
<reference evidence="3 4" key="1">
    <citation type="submission" date="2019-07" db="EMBL/GenBank/DDBJ databases">
        <title>Georgenia wutianyii sp. nov. and Georgenia *** sp. nov. isolated from plateau pika (Ochotona curzoniae) in the Qinghai-Tibet plateau of China.</title>
        <authorList>
            <person name="Tian Z."/>
        </authorList>
    </citation>
    <scope>NUCLEOTIDE SEQUENCE [LARGE SCALE GENOMIC DNA]</scope>
    <source>
        <strain evidence="3 4">Z446</strain>
    </source>
</reference>
<dbReference type="PANTHER" id="PTHR43156">
    <property type="entry name" value="STAGE II SPORULATION PROTEIN E-RELATED"/>
    <property type="match status" value="1"/>
</dbReference>
<dbReference type="SMART" id="SM00331">
    <property type="entry name" value="PP2C_SIG"/>
    <property type="match status" value="1"/>
</dbReference>
<dbReference type="Proteomes" id="UP000318693">
    <property type="component" value="Unassembled WGS sequence"/>
</dbReference>
<name>A0A552WRF3_9MICO</name>
<gene>
    <name evidence="3" type="ORF">FJ693_10060</name>
</gene>
<sequence>MARTHEVDISALLSAAEDVPPAEAISAVSESLHEALGVQSAAFLIADAAGSTLVDHTHAGTRFQLEGTTPGRVWREQRIVYDGQGCAYVPVTVRGDALGVLVVTWPGHDADPEAETGEESTLDPATAKQLAAVAHALGYVLIANQRHTDTYETAMRSVEFTLPREIQRRLLPPGFVCEGGSFTIAGWLEPSASAAGDSFDYVASSDRLTVSLTDATGHDLGAAMMATLTVNALRNARRAGAGLAEQAHAANEALLDQNRVDGRASAYKTGIFGSYVTGILLEIDIQASAEPHRPADHTVARIINAGHPGALLMHEGRVTSITPANNPMLGLREHEFQVQEIDLCPGDRLLLMTDGMLERSAAAFDLPGALLDTADRHPRNVAHDIARIFLDTVGTEIKDDAAVLLLEWHGGSTSRSTGGGADDPR</sequence>
<dbReference type="InterPro" id="IPR001932">
    <property type="entry name" value="PPM-type_phosphatase-like_dom"/>
</dbReference>
<dbReference type="InterPro" id="IPR036457">
    <property type="entry name" value="PPM-type-like_dom_sf"/>
</dbReference>
<dbReference type="AlphaFoldDB" id="A0A552WRF3"/>
<keyword evidence="4" id="KW-1185">Reference proteome</keyword>
<comment type="caution">
    <text evidence="3">The sequence shown here is derived from an EMBL/GenBank/DDBJ whole genome shotgun (WGS) entry which is preliminary data.</text>
</comment>
<dbReference type="InterPro" id="IPR052016">
    <property type="entry name" value="Bact_Sigma-Reg"/>
</dbReference>
<protein>
    <submittedName>
        <fullName evidence="3">Serine/threonine-protein phosphatase</fullName>
    </submittedName>
</protein>
<feature type="domain" description="PPM-type phosphatase" evidence="2">
    <location>
        <begin position="179"/>
        <end position="408"/>
    </location>
</feature>
<proteinExistence type="predicted"/>
<evidence type="ECO:0000313" key="4">
    <source>
        <dbReference type="Proteomes" id="UP000318693"/>
    </source>
</evidence>
<dbReference type="Pfam" id="PF07228">
    <property type="entry name" value="SpoIIE"/>
    <property type="match status" value="1"/>
</dbReference>
<dbReference type="RefSeq" id="WP_143418403.1">
    <property type="nucleotide sequence ID" value="NZ_VJXR01000025.1"/>
</dbReference>
<evidence type="ECO:0000313" key="3">
    <source>
        <dbReference type="EMBL" id="TRW45316.1"/>
    </source>
</evidence>
<organism evidence="3 4">
    <name type="scientific">Georgenia yuyongxinii</name>
    <dbReference type="NCBI Taxonomy" id="2589797"/>
    <lineage>
        <taxon>Bacteria</taxon>
        <taxon>Bacillati</taxon>
        <taxon>Actinomycetota</taxon>
        <taxon>Actinomycetes</taxon>
        <taxon>Micrococcales</taxon>
        <taxon>Bogoriellaceae</taxon>
        <taxon>Georgenia</taxon>
    </lineage>
</organism>
<dbReference type="SUPFAM" id="SSF55781">
    <property type="entry name" value="GAF domain-like"/>
    <property type="match status" value="1"/>
</dbReference>
<dbReference type="EMBL" id="VJXR01000025">
    <property type="protein sequence ID" value="TRW45316.1"/>
    <property type="molecule type" value="Genomic_DNA"/>
</dbReference>
<dbReference type="Gene3D" id="3.60.40.10">
    <property type="entry name" value="PPM-type phosphatase domain"/>
    <property type="match status" value="1"/>
</dbReference>
<dbReference type="SUPFAM" id="SSF81606">
    <property type="entry name" value="PP2C-like"/>
    <property type="match status" value="1"/>
</dbReference>
<accession>A0A552WRF3</accession>
<keyword evidence="1" id="KW-0378">Hydrolase</keyword>
<dbReference type="PANTHER" id="PTHR43156:SF2">
    <property type="entry name" value="STAGE II SPORULATION PROTEIN E"/>
    <property type="match status" value="1"/>
</dbReference>
<evidence type="ECO:0000256" key="1">
    <source>
        <dbReference type="ARBA" id="ARBA00022801"/>
    </source>
</evidence>